<dbReference type="RefSeq" id="WP_189653716.1">
    <property type="nucleotide sequence ID" value="NZ_BMRC01000047.1"/>
</dbReference>
<feature type="compositionally biased region" description="Basic and acidic residues" evidence="1">
    <location>
        <begin position="1"/>
        <end position="14"/>
    </location>
</feature>
<evidence type="ECO:0000313" key="4">
    <source>
        <dbReference type="Proteomes" id="UP001589647"/>
    </source>
</evidence>
<gene>
    <name evidence="3" type="ORF">ACFFV7_41595</name>
</gene>
<sequence>MSDPYRIDTYERAAHSPRTRPRRSASRPLLWIMAVGGASVNVAANIVMRGDLTALGLASGVVGVAGIAGLLILRFAGGRS</sequence>
<proteinExistence type="predicted"/>
<accession>A0ABV5IT63</accession>
<keyword evidence="2" id="KW-0812">Transmembrane</keyword>
<evidence type="ECO:0000256" key="1">
    <source>
        <dbReference type="SAM" id="MobiDB-lite"/>
    </source>
</evidence>
<dbReference type="Proteomes" id="UP001589647">
    <property type="component" value="Unassembled WGS sequence"/>
</dbReference>
<organism evidence="3 4">
    <name type="scientific">Nonomuraea spiralis</name>
    <dbReference type="NCBI Taxonomy" id="46182"/>
    <lineage>
        <taxon>Bacteria</taxon>
        <taxon>Bacillati</taxon>
        <taxon>Actinomycetota</taxon>
        <taxon>Actinomycetes</taxon>
        <taxon>Streptosporangiales</taxon>
        <taxon>Streptosporangiaceae</taxon>
        <taxon>Nonomuraea</taxon>
    </lineage>
</organism>
<keyword evidence="2" id="KW-1133">Transmembrane helix</keyword>
<feature type="transmembrane region" description="Helical" evidence="2">
    <location>
        <begin position="28"/>
        <end position="48"/>
    </location>
</feature>
<comment type="caution">
    <text evidence="3">The sequence shown here is derived from an EMBL/GenBank/DDBJ whole genome shotgun (WGS) entry which is preliminary data.</text>
</comment>
<dbReference type="EMBL" id="JBHMEI010000064">
    <property type="protein sequence ID" value="MFB9207735.1"/>
    <property type="molecule type" value="Genomic_DNA"/>
</dbReference>
<keyword evidence="4" id="KW-1185">Reference proteome</keyword>
<evidence type="ECO:0000313" key="3">
    <source>
        <dbReference type="EMBL" id="MFB9207735.1"/>
    </source>
</evidence>
<keyword evidence="2" id="KW-0472">Membrane</keyword>
<feature type="compositionally biased region" description="Basic residues" evidence="1">
    <location>
        <begin position="15"/>
        <end position="24"/>
    </location>
</feature>
<reference evidence="3 4" key="1">
    <citation type="submission" date="2024-09" db="EMBL/GenBank/DDBJ databases">
        <authorList>
            <person name="Sun Q."/>
            <person name="Mori K."/>
        </authorList>
    </citation>
    <scope>NUCLEOTIDE SEQUENCE [LARGE SCALE GENOMIC DNA]</scope>
    <source>
        <strain evidence="3 4">CCM 3426</strain>
    </source>
</reference>
<feature type="region of interest" description="Disordered" evidence="1">
    <location>
        <begin position="1"/>
        <end position="24"/>
    </location>
</feature>
<protein>
    <submittedName>
        <fullName evidence="3">Uncharacterized protein</fullName>
    </submittedName>
</protein>
<feature type="transmembrane region" description="Helical" evidence="2">
    <location>
        <begin position="54"/>
        <end position="76"/>
    </location>
</feature>
<name>A0ABV5IT63_9ACTN</name>
<evidence type="ECO:0000256" key="2">
    <source>
        <dbReference type="SAM" id="Phobius"/>
    </source>
</evidence>